<keyword evidence="1" id="KW-1133">Transmembrane helix</keyword>
<accession>A0ABP7EKC0</accession>
<evidence type="ECO:0008006" key="4">
    <source>
        <dbReference type="Google" id="ProtNLM"/>
    </source>
</evidence>
<dbReference type="Proteomes" id="UP001500051">
    <property type="component" value="Unassembled WGS sequence"/>
</dbReference>
<dbReference type="EMBL" id="BAAAYX010000034">
    <property type="protein sequence ID" value="GAA3719576.1"/>
    <property type="molecule type" value="Genomic_DNA"/>
</dbReference>
<evidence type="ECO:0000313" key="2">
    <source>
        <dbReference type="EMBL" id="GAA3719576.1"/>
    </source>
</evidence>
<gene>
    <name evidence="2" type="ORF">GCM10022204_44560</name>
</gene>
<proteinExistence type="predicted"/>
<evidence type="ECO:0000313" key="3">
    <source>
        <dbReference type="Proteomes" id="UP001500051"/>
    </source>
</evidence>
<organism evidence="2 3">
    <name type="scientific">Microlunatus aurantiacus</name>
    <dbReference type="NCBI Taxonomy" id="446786"/>
    <lineage>
        <taxon>Bacteria</taxon>
        <taxon>Bacillati</taxon>
        <taxon>Actinomycetota</taxon>
        <taxon>Actinomycetes</taxon>
        <taxon>Propionibacteriales</taxon>
        <taxon>Propionibacteriaceae</taxon>
        <taxon>Microlunatus</taxon>
    </lineage>
</organism>
<name>A0ABP7EKC0_9ACTN</name>
<sequence length="149" mass="15379">MPLYRLCWMVLAYALGAVGAAVTMIIAPWGAVLCVAAASAVISCLVSVAGRGRKGPIESPSLPTAAMVGATGGLAIMGSAAFVGLVGMVTSVLLIALSPRPSSGTPLAAERPWRCWFRNDCCPRRIAAAAVTIQIRLIPRMVCVASLVR</sequence>
<keyword evidence="3" id="KW-1185">Reference proteome</keyword>
<evidence type="ECO:0000256" key="1">
    <source>
        <dbReference type="SAM" id="Phobius"/>
    </source>
</evidence>
<feature type="transmembrane region" description="Helical" evidence="1">
    <location>
        <begin position="70"/>
        <end position="97"/>
    </location>
</feature>
<reference evidence="3" key="1">
    <citation type="journal article" date="2019" name="Int. J. Syst. Evol. Microbiol.">
        <title>The Global Catalogue of Microorganisms (GCM) 10K type strain sequencing project: providing services to taxonomists for standard genome sequencing and annotation.</title>
        <authorList>
            <consortium name="The Broad Institute Genomics Platform"/>
            <consortium name="The Broad Institute Genome Sequencing Center for Infectious Disease"/>
            <person name="Wu L."/>
            <person name="Ma J."/>
        </authorList>
    </citation>
    <scope>NUCLEOTIDE SEQUENCE [LARGE SCALE GENOMIC DNA]</scope>
    <source>
        <strain evidence="3">JCM 16548</strain>
    </source>
</reference>
<keyword evidence="1" id="KW-0812">Transmembrane</keyword>
<protein>
    <recommendedName>
        <fullName evidence="4">HPP family protein</fullName>
    </recommendedName>
</protein>
<keyword evidence="1" id="KW-0472">Membrane</keyword>
<comment type="caution">
    <text evidence="2">The sequence shown here is derived from an EMBL/GenBank/DDBJ whole genome shotgun (WGS) entry which is preliminary data.</text>
</comment>